<keyword evidence="3" id="KW-1185">Reference proteome</keyword>
<accession>A0A8X6NS22</accession>
<reference evidence="2" key="1">
    <citation type="submission" date="2020-08" db="EMBL/GenBank/DDBJ databases">
        <title>Multicomponent nature underlies the extraordinary mechanical properties of spider dragline silk.</title>
        <authorList>
            <person name="Kono N."/>
            <person name="Nakamura H."/>
            <person name="Mori M."/>
            <person name="Yoshida Y."/>
            <person name="Ohtoshi R."/>
            <person name="Malay A.D."/>
            <person name="Moran D.A.P."/>
            <person name="Tomita M."/>
            <person name="Numata K."/>
            <person name="Arakawa K."/>
        </authorList>
    </citation>
    <scope>NUCLEOTIDE SEQUENCE</scope>
</reference>
<dbReference type="EMBL" id="BMAW01012360">
    <property type="protein sequence ID" value="GFT28228.1"/>
    <property type="molecule type" value="Genomic_DNA"/>
</dbReference>
<evidence type="ECO:0000313" key="2">
    <source>
        <dbReference type="EMBL" id="GFT28228.1"/>
    </source>
</evidence>
<sequence length="81" mass="8663">MWRQVQSGTNWGTPPHVVMWYLALGYNCVRFQVTSSSYSLRYESPMTCGGYAVTGNTPLPSGSTKCPISAGDAGGSGRVLL</sequence>
<evidence type="ECO:0000313" key="3">
    <source>
        <dbReference type="Proteomes" id="UP000887013"/>
    </source>
</evidence>
<feature type="compositionally biased region" description="Gly residues" evidence="1">
    <location>
        <begin position="72"/>
        <end position="81"/>
    </location>
</feature>
<name>A0A8X6NS22_NEPPI</name>
<gene>
    <name evidence="2" type="ORF">NPIL_430151</name>
</gene>
<evidence type="ECO:0000256" key="1">
    <source>
        <dbReference type="SAM" id="MobiDB-lite"/>
    </source>
</evidence>
<protein>
    <submittedName>
        <fullName evidence="2">Uncharacterized protein</fullName>
    </submittedName>
</protein>
<proteinExistence type="predicted"/>
<dbReference type="Proteomes" id="UP000887013">
    <property type="component" value="Unassembled WGS sequence"/>
</dbReference>
<comment type="caution">
    <text evidence="2">The sequence shown here is derived from an EMBL/GenBank/DDBJ whole genome shotgun (WGS) entry which is preliminary data.</text>
</comment>
<organism evidence="2 3">
    <name type="scientific">Nephila pilipes</name>
    <name type="common">Giant wood spider</name>
    <name type="synonym">Nephila maculata</name>
    <dbReference type="NCBI Taxonomy" id="299642"/>
    <lineage>
        <taxon>Eukaryota</taxon>
        <taxon>Metazoa</taxon>
        <taxon>Ecdysozoa</taxon>
        <taxon>Arthropoda</taxon>
        <taxon>Chelicerata</taxon>
        <taxon>Arachnida</taxon>
        <taxon>Araneae</taxon>
        <taxon>Araneomorphae</taxon>
        <taxon>Entelegynae</taxon>
        <taxon>Araneoidea</taxon>
        <taxon>Nephilidae</taxon>
        <taxon>Nephila</taxon>
    </lineage>
</organism>
<dbReference type="AlphaFoldDB" id="A0A8X6NS22"/>
<feature type="region of interest" description="Disordered" evidence="1">
    <location>
        <begin position="58"/>
        <end position="81"/>
    </location>
</feature>